<feature type="compositionally biased region" description="Polar residues" evidence="1">
    <location>
        <begin position="165"/>
        <end position="178"/>
    </location>
</feature>
<organism evidence="2 3">
    <name type="scientific">Paenibacillus prosopidis</name>
    <dbReference type="NCBI Taxonomy" id="630520"/>
    <lineage>
        <taxon>Bacteria</taxon>
        <taxon>Bacillati</taxon>
        <taxon>Bacillota</taxon>
        <taxon>Bacilli</taxon>
        <taxon>Bacillales</taxon>
        <taxon>Paenibacillaceae</taxon>
        <taxon>Paenibacillus</taxon>
    </lineage>
</organism>
<dbReference type="EMBL" id="QPJD01000029">
    <property type="protein sequence ID" value="RCW40846.1"/>
    <property type="molecule type" value="Genomic_DNA"/>
</dbReference>
<evidence type="ECO:0000256" key="1">
    <source>
        <dbReference type="SAM" id="MobiDB-lite"/>
    </source>
</evidence>
<evidence type="ECO:0000313" key="2">
    <source>
        <dbReference type="EMBL" id="RCW40846.1"/>
    </source>
</evidence>
<reference evidence="2 3" key="1">
    <citation type="submission" date="2018-07" db="EMBL/GenBank/DDBJ databases">
        <title>Genomic Encyclopedia of Type Strains, Phase III (KMG-III): the genomes of soil and plant-associated and newly described type strains.</title>
        <authorList>
            <person name="Whitman W."/>
        </authorList>
    </citation>
    <scope>NUCLEOTIDE SEQUENCE [LARGE SCALE GENOMIC DNA]</scope>
    <source>
        <strain evidence="2 3">CECT 7506</strain>
    </source>
</reference>
<dbReference type="AlphaFoldDB" id="A0A368VMC8"/>
<accession>A0A368VMC8</accession>
<keyword evidence="3" id="KW-1185">Reference proteome</keyword>
<evidence type="ECO:0000313" key="3">
    <source>
        <dbReference type="Proteomes" id="UP000252415"/>
    </source>
</evidence>
<dbReference type="Proteomes" id="UP000252415">
    <property type="component" value="Unassembled WGS sequence"/>
</dbReference>
<evidence type="ECO:0008006" key="4">
    <source>
        <dbReference type="Google" id="ProtNLM"/>
    </source>
</evidence>
<proteinExistence type="predicted"/>
<dbReference type="OrthoDB" id="2595163at2"/>
<name>A0A368VMC8_9BACL</name>
<protein>
    <recommendedName>
        <fullName evidence="4">Intracellular proteinase inhibitor BsuPI</fullName>
    </recommendedName>
</protein>
<gene>
    <name evidence="2" type="ORF">DFP97_1291</name>
</gene>
<dbReference type="PROSITE" id="PS51257">
    <property type="entry name" value="PROKAR_LIPOPROTEIN"/>
    <property type="match status" value="1"/>
</dbReference>
<feature type="region of interest" description="Disordered" evidence="1">
    <location>
        <begin position="159"/>
        <end position="178"/>
    </location>
</feature>
<comment type="caution">
    <text evidence="2">The sequence shown here is derived from an EMBL/GenBank/DDBJ whole genome shotgun (WGS) entry which is preliminary data.</text>
</comment>
<sequence length="178" mass="19575">MKKAFLVLIFIVFATGCSNETEKPGPVLHQETIGDLAYEIKLSNNHFGMNEEIEVFTTVTNRGKETLTYVSGSSSCPNHAAVDIVHQESTTRLAIKPYGPCTADLGKSILEPGQVVEDKSIFIGEYYSKSGLEPALPGTYDVEIALPPEDVKRTEDYQSIPINPRPSTKTQIILSDNR</sequence>
<dbReference type="RefSeq" id="WP_114384115.1">
    <property type="nucleotide sequence ID" value="NZ_QPJD01000029.1"/>
</dbReference>